<comment type="caution">
    <text evidence="1">The sequence shown here is derived from an EMBL/GenBank/DDBJ whole genome shotgun (WGS) entry which is preliminary data.</text>
</comment>
<dbReference type="EMBL" id="SGXM01000001">
    <property type="protein sequence ID" value="RZT41349.1"/>
    <property type="molecule type" value="Genomic_DNA"/>
</dbReference>
<dbReference type="AlphaFoldDB" id="A0A4V2FHT0"/>
<protein>
    <submittedName>
        <fullName evidence="1">GlcNAc-PI de-N-acetylase</fullName>
    </submittedName>
</protein>
<dbReference type="InterPro" id="IPR024078">
    <property type="entry name" value="LmbE-like_dom_sf"/>
</dbReference>
<accession>A0A4V2FHT0</accession>
<reference evidence="1 2" key="1">
    <citation type="journal article" date="2015" name="Stand. Genomic Sci.">
        <title>Genomic Encyclopedia of Bacterial and Archaeal Type Strains, Phase III: the genomes of soil and plant-associated and newly described type strains.</title>
        <authorList>
            <person name="Whitman W.B."/>
            <person name="Woyke T."/>
            <person name="Klenk H.P."/>
            <person name="Zhou Y."/>
            <person name="Lilburn T.G."/>
            <person name="Beck B.J."/>
            <person name="De Vos P."/>
            <person name="Vandamme P."/>
            <person name="Eisen J.A."/>
            <person name="Garrity G."/>
            <person name="Hugenholtz P."/>
            <person name="Kyrpides N.C."/>
        </authorList>
    </citation>
    <scope>NUCLEOTIDE SEQUENCE [LARGE SCALE GENOMIC DNA]</scope>
    <source>
        <strain evidence="1 2">ASC-9842</strain>
    </source>
</reference>
<name>A0A4V2FHT0_9BURK</name>
<sequence length="260" mass="29215">MPTSPRSEPATLFLLAHPDDEFGCFESIRRIVGTGRRVAIVYLTDGGSDPAMVSRRMTESRQVLARLGVCADDLHFIGALARFPDGGLHRHLKAAWLACQSFCDAHGPFDAIYVPAWEGGHPDHDATHALAVLLARKQGIPDVFQFSLYNANAVPKPFFRVLSPLAENGERIRLPIPWRARFHYLRLCLSYPSQWKTWVGLLPFVAPKLLIGGNYCLQRTNMARLEQRPHGGALLYESRGWLTWPAFESELRHFLDSVSV</sequence>
<keyword evidence="2" id="KW-1185">Reference proteome</keyword>
<organism evidence="1 2">
    <name type="scientific">Cupriavidus agavae</name>
    <dbReference type="NCBI Taxonomy" id="1001822"/>
    <lineage>
        <taxon>Bacteria</taxon>
        <taxon>Pseudomonadati</taxon>
        <taxon>Pseudomonadota</taxon>
        <taxon>Betaproteobacteria</taxon>
        <taxon>Burkholderiales</taxon>
        <taxon>Burkholderiaceae</taxon>
        <taxon>Cupriavidus</taxon>
    </lineage>
</organism>
<dbReference type="Proteomes" id="UP000291078">
    <property type="component" value="Unassembled WGS sequence"/>
</dbReference>
<evidence type="ECO:0000313" key="2">
    <source>
        <dbReference type="Proteomes" id="UP000291078"/>
    </source>
</evidence>
<proteinExistence type="predicted"/>
<dbReference type="Pfam" id="PF02585">
    <property type="entry name" value="PIG-L"/>
    <property type="match status" value="1"/>
</dbReference>
<dbReference type="Gene3D" id="3.40.50.10320">
    <property type="entry name" value="LmbE-like"/>
    <property type="match status" value="1"/>
</dbReference>
<gene>
    <name evidence="1" type="ORF">EV147_0336</name>
</gene>
<dbReference type="InterPro" id="IPR003737">
    <property type="entry name" value="GlcNAc_PI_deacetylase-related"/>
</dbReference>
<evidence type="ECO:0000313" key="1">
    <source>
        <dbReference type="EMBL" id="RZT41349.1"/>
    </source>
</evidence>
<dbReference type="OrthoDB" id="9131871at2"/>
<dbReference type="SUPFAM" id="SSF102588">
    <property type="entry name" value="LmbE-like"/>
    <property type="match status" value="1"/>
</dbReference>